<feature type="transmembrane region" description="Helical" evidence="1">
    <location>
        <begin position="52"/>
        <end position="72"/>
    </location>
</feature>
<feature type="signal peptide" evidence="2">
    <location>
        <begin position="1"/>
        <end position="21"/>
    </location>
</feature>
<dbReference type="OrthoDB" id="2876843at2759"/>
<evidence type="ECO:0000256" key="2">
    <source>
        <dbReference type="SAM" id="SignalP"/>
    </source>
</evidence>
<evidence type="ECO:0000256" key="1">
    <source>
        <dbReference type="SAM" id="Phobius"/>
    </source>
</evidence>
<proteinExistence type="predicted"/>
<keyword evidence="4" id="KW-1185">Reference proteome</keyword>
<protein>
    <submittedName>
        <fullName evidence="3">Uncharacterized protein</fullName>
    </submittedName>
</protein>
<evidence type="ECO:0000313" key="3">
    <source>
        <dbReference type="EMBL" id="KAJ4468333.1"/>
    </source>
</evidence>
<comment type="caution">
    <text evidence="3">The sequence shown here is derived from an EMBL/GenBank/DDBJ whole genome shotgun (WGS) entry which is preliminary data.</text>
</comment>
<feature type="chain" id="PRO_5040976170" evidence="2">
    <location>
        <begin position="22"/>
        <end position="139"/>
    </location>
</feature>
<keyword evidence="1" id="KW-0812">Transmembrane</keyword>
<reference evidence="3" key="1">
    <citation type="submission" date="2022-08" db="EMBL/GenBank/DDBJ databases">
        <title>A Global Phylogenomic Analysis of the Shiitake Genus Lentinula.</title>
        <authorList>
            <consortium name="DOE Joint Genome Institute"/>
            <person name="Sierra-Patev S."/>
            <person name="Min B."/>
            <person name="Naranjo-Ortiz M."/>
            <person name="Looney B."/>
            <person name="Konkel Z."/>
            <person name="Slot J.C."/>
            <person name="Sakamoto Y."/>
            <person name="Steenwyk J.L."/>
            <person name="Rokas A."/>
            <person name="Carro J."/>
            <person name="Camarero S."/>
            <person name="Ferreira P."/>
            <person name="Molpeceres G."/>
            <person name="Ruiz-Duenas F.J."/>
            <person name="Serrano A."/>
            <person name="Henrissat B."/>
            <person name="Drula E."/>
            <person name="Hughes K.W."/>
            <person name="Mata J.L."/>
            <person name="Ishikawa N.K."/>
            <person name="Vargas-Isla R."/>
            <person name="Ushijima S."/>
            <person name="Smith C.A."/>
            <person name="Ahrendt S."/>
            <person name="Andreopoulos W."/>
            <person name="He G."/>
            <person name="Labutti K."/>
            <person name="Lipzen A."/>
            <person name="Ng V."/>
            <person name="Riley R."/>
            <person name="Sandor L."/>
            <person name="Barry K."/>
            <person name="Martinez A.T."/>
            <person name="Xiao Y."/>
            <person name="Gibbons J.G."/>
            <person name="Terashima K."/>
            <person name="Grigoriev I.V."/>
            <person name="Hibbett D.S."/>
        </authorList>
    </citation>
    <scope>NUCLEOTIDE SEQUENCE</scope>
    <source>
        <strain evidence="3">JLM2183</strain>
    </source>
</reference>
<accession>A0A9W9DGF8</accession>
<gene>
    <name evidence="3" type="ORF">J3R30DRAFT_3560936</name>
</gene>
<name>A0A9W9DGF8_9AGAR</name>
<dbReference type="Proteomes" id="UP001150266">
    <property type="component" value="Unassembled WGS sequence"/>
</dbReference>
<keyword evidence="1" id="KW-1133">Transmembrane helix</keyword>
<keyword evidence="2" id="KW-0732">Signal</keyword>
<sequence>MLDSRITLLAILCHLTQTSDALPISSRQTRTCFDENDNPIACPQAKWSKAKIIIICTIVGIVLFLIIASYIIKTRRVQPMRPLGGPLRVQPTREYPQPESLPYGTGPLQKDKIVHPYIVSEQDVALIPPPPAYTPTYKL</sequence>
<keyword evidence="1" id="KW-0472">Membrane</keyword>
<organism evidence="3 4">
    <name type="scientific">Lentinula aciculospora</name>
    <dbReference type="NCBI Taxonomy" id="153920"/>
    <lineage>
        <taxon>Eukaryota</taxon>
        <taxon>Fungi</taxon>
        <taxon>Dikarya</taxon>
        <taxon>Basidiomycota</taxon>
        <taxon>Agaricomycotina</taxon>
        <taxon>Agaricomycetes</taxon>
        <taxon>Agaricomycetidae</taxon>
        <taxon>Agaricales</taxon>
        <taxon>Marasmiineae</taxon>
        <taxon>Omphalotaceae</taxon>
        <taxon>Lentinula</taxon>
    </lineage>
</organism>
<dbReference type="EMBL" id="JAOTPV010000037">
    <property type="protein sequence ID" value="KAJ4468333.1"/>
    <property type="molecule type" value="Genomic_DNA"/>
</dbReference>
<evidence type="ECO:0000313" key="4">
    <source>
        <dbReference type="Proteomes" id="UP001150266"/>
    </source>
</evidence>
<dbReference type="AlphaFoldDB" id="A0A9W9DGF8"/>